<evidence type="ECO:0000313" key="2">
    <source>
        <dbReference type="EMBL" id="KXS18960.1"/>
    </source>
</evidence>
<dbReference type="Gene3D" id="1.10.238.10">
    <property type="entry name" value="EF-hand"/>
    <property type="match status" value="1"/>
</dbReference>
<dbReference type="GO" id="GO:0005509">
    <property type="term" value="F:calcium ion binding"/>
    <property type="evidence" value="ECO:0007669"/>
    <property type="project" value="InterPro"/>
</dbReference>
<feature type="domain" description="EF-hand" evidence="1">
    <location>
        <begin position="93"/>
        <end position="128"/>
    </location>
</feature>
<dbReference type="STRING" id="1344416.A0A139AQD4"/>
<dbReference type="PROSITE" id="PS50222">
    <property type="entry name" value="EF_HAND_2"/>
    <property type="match status" value="1"/>
</dbReference>
<reference evidence="2 3" key="1">
    <citation type="journal article" date="2015" name="Genome Biol. Evol.">
        <title>Phylogenomic analyses indicate that early fungi evolved digesting cell walls of algal ancestors of land plants.</title>
        <authorList>
            <person name="Chang Y."/>
            <person name="Wang S."/>
            <person name="Sekimoto S."/>
            <person name="Aerts A.L."/>
            <person name="Choi C."/>
            <person name="Clum A."/>
            <person name="LaButti K.M."/>
            <person name="Lindquist E.A."/>
            <person name="Yee Ngan C."/>
            <person name="Ohm R.A."/>
            <person name="Salamov A.A."/>
            <person name="Grigoriev I.V."/>
            <person name="Spatafora J.W."/>
            <person name="Berbee M.L."/>
        </authorList>
    </citation>
    <scope>NUCLEOTIDE SEQUENCE [LARGE SCALE GENOMIC DNA]</scope>
    <source>
        <strain evidence="2 3">JEL478</strain>
    </source>
</reference>
<dbReference type="EMBL" id="KQ965740">
    <property type="protein sequence ID" value="KXS18960.1"/>
    <property type="molecule type" value="Genomic_DNA"/>
</dbReference>
<protein>
    <recommendedName>
        <fullName evidence="1">EF-hand domain-containing protein</fullName>
    </recommendedName>
</protein>
<proteinExistence type="predicted"/>
<dbReference type="SUPFAM" id="SSF47473">
    <property type="entry name" value="EF-hand"/>
    <property type="match status" value="1"/>
</dbReference>
<organism evidence="2 3">
    <name type="scientific">Gonapodya prolifera (strain JEL478)</name>
    <name type="common">Monoblepharis prolifera</name>
    <dbReference type="NCBI Taxonomy" id="1344416"/>
    <lineage>
        <taxon>Eukaryota</taxon>
        <taxon>Fungi</taxon>
        <taxon>Fungi incertae sedis</taxon>
        <taxon>Chytridiomycota</taxon>
        <taxon>Chytridiomycota incertae sedis</taxon>
        <taxon>Monoblepharidomycetes</taxon>
        <taxon>Monoblepharidales</taxon>
        <taxon>Gonapodyaceae</taxon>
        <taxon>Gonapodya</taxon>
    </lineage>
</organism>
<sequence length="170" mass="18835">MDIEQITVMMMMSGGYLRVATGITVLSNEEDGKTAAFEGNRDGPCSPGKIIQLGLHCPWFRGEGGGGYGGGCEEMRNDDRRLSFEKFYEFVEGKEEELWKLFREMDQDSDGFVKRVDLMRALYDAGVCIDEKGLDAFFGRADKDGNGGLVQNTRASTFPAEVSTRSSRLS</sequence>
<name>A0A139AQD4_GONPJ</name>
<dbReference type="OrthoDB" id="270584at2759"/>
<dbReference type="InterPro" id="IPR002048">
    <property type="entry name" value="EF_hand_dom"/>
</dbReference>
<dbReference type="InterPro" id="IPR011992">
    <property type="entry name" value="EF-hand-dom_pair"/>
</dbReference>
<dbReference type="AlphaFoldDB" id="A0A139AQD4"/>
<evidence type="ECO:0000259" key="1">
    <source>
        <dbReference type="PROSITE" id="PS50222"/>
    </source>
</evidence>
<accession>A0A139AQD4</accession>
<evidence type="ECO:0000313" key="3">
    <source>
        <dbReference type="Proteomes" id="UP000070544"/>
    </source>
</evidence>
<dbReference type="Proteomes" id="UP000070544">
    <property type="component" value="Unassembled WGS sequence"/>
</dbReference>
<keyword evidence="3" id="KW-1185">Reference proteome</keyword>
<gene>
    <name evidence="2" type="ORF">M427DRAFT_29402</name>
</gene>